<feature type="binding site" evidence="6">
    <location>
        <position position="101"/>
    </location>
    <ligand>
        <name>Mg(2+)</name>
        <dbReference type="ChEBI" id="CHEBI:18420"/>
    </ligand>
</feature>
<evidence type="ECO:0000256" key="4">
    <source>
        <dbReference type="ARBA" id="ARBA00022801"/>
    </source>
</evidence>
<dbReference type="CDD" id="cd18756">
    <property type="entry name" value="PIN_MtVapC15-VapC11-like"/>
    <property type="match status" value="1"/>
</dbReference>
<dbReference type="InterPro" id="IPR029060">
    <property type="entry name" value="PIN-like_dom_sf"/>
</dbReference>
<comment type="function">
    <text evidence="6">Toxic component of a toxin-antitoxin (TA) system. An RNase.</text>
</comment>
<name>A0ABX6II39_9ACTN</name>
<keyword evidence="4 6" id="KW-0378">Hydrolase</keyword>
<accession>A0ABX6II39</accession>
<evidence type="ECO:0000313" key="9">
    <source>
        <dbReference type="Proteomes" id="UP001059836"/>
    </source>
</evidence>
<reference evidence="8" key="1">
    <citation type="journal article" date="2021" name="Nat. Microbiol.">
        <title>Cocultivation of an ultrasmall environmental parasitic bacterium with lytic ability against bacteria associated with wastewater foams.</title>
        <authorList>
            <person name="Batinovic S."/>
            <person name="Rose J.J.A."/>
            <person name="Ratcliffe J."/>
            <person name="Seviour R.J."/>
            <person name="Petrovski S."/>
        </authorList>
    </citation>
    <scope>NUCLEOTIDE SEQUENCE</scope>
    <source>
        <strain evidence="8">CON9</strain>
    </source>
</reference>
<organism evidence="8 9">
    <name type="scientific">Gordonia pseudamarae</name>
    <dbReference type="NCBI Taxonomy" id="2831662"/>
    <lineage>
        <taxon>Bacteria</taxon>
        <taxon>Bacillati</taxon>
        <taxon>Actinomycetota</taxon>
        <taxon>Actinomycetes</taxon>
        <taxon>Mycobacteriales</taxon>
        <taxon>Gordoniaceae</taxon>
        <taxon>Gordonia</taxon>
    </lineage>
</organism>
<evidence type="ECO:0000256" key="3">
    <source>
        <dbReference type="ARBA" id="ARBA00022723"/>
    </source>
</evidence>
<dbReference type="Pfam" id="PF01850">
    <property type="entry name" value="PIN"/>
    <property type="match status" value="1"/>
</dbReference>
<dbReference type="Proteomes" id="UP001059836">
    <property type="component" value="Chromosome"/>
</dbReference>
<evidence type="ECO:0000259" key="7">
    <source>
        <dbReference type="Pfam" id="PF01850"/>
    </source>
</evidence>
<keyword evidence="6" id="KW-0800">Toxin</keyword>
<feature type="binding site" evidence="6">
    <location>
        <position position="9"/>
    </location>
    <ligand>
        <name>Mg(2+)</name>
        <dbReference type="ChEBI" id="CHEBI:18420"/>
    </ligand>
</feature>
<evidence type="ECO:0000313" key="8">
    <source>
        <dbReference type="EMBL" id="QHN35557.1"/>
    </source>
</evidence>
<evidence type="ECO:0000256" key="5">
    <source>
        <dbReference type="ARBA" id="ARBA00022842"/>
    </source>
</evidence>
<protein>
    <recommendedName>
        <fullName evidence="6">Ribonuclease VapC</fullName>
        <shortName evidence="6">RNase VapC</shortName>
        <ecNumber evidence="6">3.1.-.-</ecNumber>
    </recommendedName>
    <alternativeName>
        <fullName evidence="6">Toxin VapC</fullName>
    </alternativeName>
</protein>
<evidence type="ECO:0000256" key="6">
    <source>
        <dbReference type="HAMAP-Rule" id="MF_00265"/>
    </source>
</evidence>
<dbReference type="InterPro" id="IPR022907">
    <property type="entry name" value="VapC_family"/>
</dbReference>
<proteinExistence type="inferred from homology"/>
<keyword evidence="2 6" id="KW-0540">Nuclease</keyword>
<dbReference type="EMBL" id="CP045809">
    <property type="protein sequence ID" value="QHN35557.1"/>
    <property type="molecule type" value="Genomic_DNA"/>
</dbReference>
<comment type="cofactor">
    <cofactor evidence="6">
        <name>Mg(2+)</name>
        <dbReference type="ChEBI" id="CHEBI:18420"/>
    </cofactor>
</comment>
<keyword evidence="9" id="KW-1185">Reference proteome</keyword>
<dbReference type="InterPro" id="IPR051749">
    <property type="entry name" value="PINc/VapC_TA_RNase"/>
</dbReference>
<dbReference type="SUPFAM" id="SSF88723">
    <property type="entry name" value="PIN domain-like"/>
    <property type="match status" value="1"/>
</dbReference>
<keyword evidence="5 6" id="KW-0460">Magnesium</keyword>
<feature type="domain" description="PIN" evidence="7">
    <location>
        <begin position="6"/>
        <end position="123"/>
    </location>
</feature>
<evidence type="ECO:0000256" key="1">
    <source>
        <dbReference type="ARBA" id="ARBA00022649"/>
    </source>
</evidence>
<keyword evidence="3 6" id="KW-0479">Metal-binding</keyword>
<dbReference type="PANTHER" id="PTHR42740">
    <property type="entry name" value="RIBONUCLEASE VAPC3"/>
    <property type="match status" value="1"/>
</dbReference>
<comment type="similarity">
    <text evidence="6">Belongs to the PINc/VapC protein family.</text>
</comment>
<keyword evidence="1 6" id="KW-1277">Toxin-antitoxin system</keyword>
<dbReference type="InterPro" id="IPR002716">
    <property type="entry name" value="PIN_dom"/>
</dbReference>
<dbReference type="HAMAP" id="MF_00265">
    <property type="entry name" value="VapC_Nob1"/>
    <property type="match status" value="1"/>
</dbReference>
<dbReference type="EC" id="3.1.-.-" evidence="6"/>
<evidence type="ECO:0000256" key="2">
    <source>
        <dbReference type="ARBA" id="ARBA00022722"/>
    </source>
</evidence>
<sequence>MERPVILVDTSVWIEYLRDTDDPVVTELSSLIDSGADLRMTEPIAMELLAGADNPRRDALISQLTNSFPTLPVEPLVDYRAAAQIFASVRRIGHPLRSLNDCLIAAIAVRTSTILFERDRDFQFISKVTPLALHRNST</sequence>
<dbReference type="PANTHER" id="PTHR42740:SF1">
    <property type="entry name" value="RIBONUCLEASE VAPC3"/>
    <property type="match status" value="1"/>
</dbReference>
<dbReference type="Gene3D" id="3.40.50.1010">
    <property type="entry name" value="5'-nuclease"/>
    <property type="match status" value="1"/>
</dbReference>
<gene>
    <name evidence="6" type="primary">vapC</name>
    <name evidence="8" type="ORF">GII31_12370</name>
</gene>